<dbReference type="SUPFAM" id="SSF47370">
    <property type="entry name" value="Bromodomain"/>
    <property type="match status" value="1"/>
</dbReference>
<keyword evidence="1 2" id="KW-0103">Bromodomain</keyword>
<dbReference type="PaxDb" id="2903-EOD37381"/>
<feature type="non-terminal residue" evidence="4">
    <location>
        <position position="76"/>
    </location>
</feature>
<dbReference type="EMBL" id="KB864100">
    <property type="protein sequence ID" value="EOD37381.1"/>
    <property type="molecule type" value="Genomic_DNA"/>
</dbReference>
<dbReference type="SMART" id="SM00297">
    <property type="entry name" value="BROMO"/>
    <property type="match status" value="1"/>
</dbReference>
<organism evidence="4">
    <name type="scientific">Emiliania huxleyi</name>
    <name type="common">Coccolithophore</name>
    <name type="synonym">Pontosphaera huxleyi</name>
    <dbReference type="NCBI Taxonomy" id="2903"/>
    <lineage>
        <taxon>Eukaryota</taxon>
        <taxon>Haptista</taxon>
        <taxon>Haptophyta</taxon>
        <taxon>Prymnesiophyceae</taxon>
        <taxon>Isochrysidales</taxon>
        <taxon>Noelaerhabdaceae</taxon>
        <taxon>Emiliania</taxon>
    </lineage>
</organism>
<dbReference type="InterPro" id="IPR001487">
    <property type="entry name" value="Bromodomain"/>
</dbReference>
<dbReference type="KEGG" id="ehx:EMIHUDRAFT_58702"/>
<dbReference type="PANTHER" id="PTHR22881">
    <property type="entry name" value="BROMODOMAIN CONTAINING PROTEIN"/>
    <property type="match status" value="1"/>
</dbReference>
<dbReference type="HOGENOM" id="CLU_129458_3_0_1"/>
<evidence type="ECO:0000256" key="1">
    <source>
        <dbReference type="ARBA" id="ARBA00023117"/>
    </source>
</evidence>
<gene>
    <name evidence="4" type="ORF">EMIHUDRAFT_58702</name>
</gene>
<feature type="non-terminal residue" evidence="4">
    <location>
        <position position="1"/>
    </location>
</feature>
<dbReference type="Gene3D" id="1.20.920.10">
    <property type="entry name" value="Bromodomain-like"/>
    <property type="match status" value="1"/>
</dbReference>
<dbReference type="InterPro" id="IPR051831">
    <property type="entry name" value="Bromodomain_contain_prot"/>
</dbReference>
<protein>
    <recommendedName>
        <fullName evidence="3">Bromo domain-containing protein</fullName>
    </recommendedName>
</protein>
<dbReference type="PROSITE" id="PS00633">
    <property type="entry name" value="BROMODOMAIN_1"/>
    <property type="match status" value="1"/>
</dbReference>
<dbReference type="AlphaFoldDB" id="R1FP52"/>
<evidence type="ECO:0000256" key="2">
    <source>
        <dbReference type="PROSITE-ProRule" id="PRU00035"/>
    </source>
</evidence>
<dbReference type="GeneID" id="17282651"/>
<evidence type="ECO:0000259" key="3">
    <source>
        <dbReference type="PROSITE" id="PS50014"/>
    </source>
</evidence>
<accession>R1FP52</accession>
<evidence type="ECO:0000313" key="4">
    <source>
        <dbReference type="EMBL" id="EOD37381.1"/>
    </source>
</evidence>
<proteinExistence type="predicted"/>
<dbReference type="Pfam" id="PF00439">
    <property type="entry name" value="Bromodomain"/>
    <property type="match status" value="1"/>
</dbReference>
<dbReference type="InterPro" id="IPR018359">
    <property type="entry name" value="Bromodomain_CS"/>
</dbReference>
<dbReference type="InterPro" id="IPR036427">
    <property type="entry name" value="Bromodomain-like_sf"/>
</dbReference>
<dbReference type="STRING" id="2903.R1FP52"/>
<feature type="domain" description="Bromo" evidence="3">
    <location>
        <begin position="13"/>
        <end position="75"/>
    </location>
</feature>
<dbReference type="PANTHER" id="PTHR22881:SF27">
    <property type="entry name" value="BROMODOMAIN CONTAINING 7_9"/>
    <property type="match status" value="1"/>
</dbReference>
<dbReference type="PRINTS" id="PR00503">
    <property type="entry name" value="BROMODOMAIN"/>
</dbReference>
<sequence>LDELQALDPLGYFAQPVDDEAIPEYRTVIPDPMDFSTMRVRLRRGEYSSPLQLADDFVLLCRNALVFNPSATNPYR</sequence>
<dbReference type="eggNOG" id="KOG0955">
    <property type="taxonomic scope" value="Eukaryota"/>
</dbReference>
<dbReference type="PROSITE" id="PS50014">
    <property type="entry name" value="BROMODOMAIN_2"/>
    <property type="match status" value="1"/>
</dbReference>
<dbReference type="RefSeq" id="XP_005789810.1">
    <property type="nucleotide sequence ID" value="XM_005789753.1"/>
</dbReference>
<reference evidence="4" key="1">
    <citation type="submission" date="2012-07" db="EMBL/GenBank/DDBJ databases">
        <title>Genome variability drives Emilianias global distribution.</title>
        <authorList>
            <consortium name="DOE Joint Genome Institute"/>
            <person name="Read B."/>
            <person name="Kegel J."/>
            <person name="Klute M."/>
            <person name="Kuo A."/>
            <person name="Lefebvre S.C."/>
            <person name="Maumus F."/>
            <person name="Mayer C."/>
            <person name="Miller J."/>
            <person name="Allen A."/>
            <person name="Bidle K."/>
            <person name="Borodovsky M."/>
            <person name="Bowler C."/>
            <person name="Brownlee C."/>
            <person name="Claverie J.-M."/>
            <person name="Cock M."/>
            <person name="De Vargas C."/>
            <person name="Elias M."/>
            <person name="Frickenhaus S."/>
            <person name="Gladyshev V.N."/>
            <person name="Gonzalez K."/>
            <person name="Guda C."/>
            <person name="Hadaegh A."/>
            <person name="Herman E."/>
            <person name="Iglesias-Rodriguez D."/>
            <person name="Jones B."/>
            <person name="Lawson T."/>
            <person name="Leese F."/>
            <person name="Lin Y.-C."/>
            <person name="Lindquist E."/>
            <person name="Lobanov A."/>
            <person name="Lucas S."/>
            <person name="Malik S.-H.B."/>
            <person name="Marsh M.E."/>
            <person name="Mock T."/>
            <person name="Monier A."/>
            <person name="Moreau H."/>
            <person name="Mueller-Roeber B."/>
            <person name="Napier J."/>
            <person name="Ogata H."/>
            <person name="Parker M."/>
            <person name="Probert I."/>
            <person name="Quesneville H."/>
            <person name="Raines C."/>
            <person name="Rensing S."/>
            <person name="Riano-Pachon D.M."/>
            <person name="Richier S."/>
            <person name="Rokitta S."/>
            <person name="Salamov A."/>
            <person name="Sarno A.F."/>
            <person name="Schmutz J."/>
            <person name="Schroeder D."/>
            <person name="Shiraiwa Y."/>
            <person name="Soanes D.M."/>
            <person name="Valentin K."/>
            <person name="Van Der Giezen M."/>
            <person name="Van Der Peer Y."/>
            <person name="Vardi A."/>
            <person name="Verret F."/>
            <person name="Von Dassow P."/>
            <person name="Wheeler G."/>
            <person name="Williams B."/>
            <person name="Wilson W."/>
            <person name="Wolfe G."/>
            <person name="Wurch L.L."/>
            <person name="Young J."/>
            <person name="Dacks J.B."/>
            <person name="Delwiche C.F."/>
            <person name="Dyhrman S."/>
            <person name="Glockner G."/>
            <person name="John U."/>
            <person name="Richards T."/>
            <person name="Worden A.Z."/>
            <person name="Zhang X."/>
            <person name="Grigoriev I.V."/>
        </authorList>
    </citation>
    <scope>NUCLEOTIDE SEQUENCE</scope>
    <source>
        <strain evidence="4">CCMP1516</strain>
    </source>
</reference>
<name>R1FP52_EMIHU</name>